<comment type="similarity">
    <text evidence="3">Belongs to the Ahb/Nir family.</text>
</comment>
<protein>
    <recommendedName>
        <fullName evidence="5">siroheme decarboxylase</fullName>
        <ecNumber evidence="5">4.1.1.111</ecNumber>
    </recommendedName>
</protein>
<evidence type="ECO:0000256" key="6">
    <source>
        <dbReference type="ARBA" id="ARBA00045291"/>
    </source>
</evidence>
<dbReference type="Pfam" id="PF22451">
    <property type="entry name" value="NirdL-like_HTH"/>
    <property type="match status" value="1"/>
</dbReference>
<evidence type="ECO:0000256" key="3">
    <source>
        <dbReference type="ARBA" id="ARBA00023457"/>
    </source>
</evidence>
<dbReference type="STRING" id="1760988.SAMN02949497_1886"/>
<gene>
    <name evidence="10" type="ORF">SAMN02949497_1886</name>
</gene>
<dbReference type="InterPro" id="IPR053953">
    <property type="entry name" value="NirdL-like_HTH"/>
</dbReference>
<evidence type="ECO:0000313" key="10">
    <source>
        <dbReference type="EMBL" id="SMF94567.1"/>
    </source>
</evidence>
<dbReference type="AlphaFoldDB" id="A0A1Y6CW49"/>
<evidence type="ECO:0000313" key="11">
    <source>
        <dbReference type="Proteomes" id="UP000192923"/>
    </source>
</evidence>
<comment type="catalytic activity">
    <reaction evidence="7">
        <text>siroheme + 2 H(+) = 12,18-didecarboxysiroheme + 2 CO2</text>
        <dbReference type="Rhea" id="RHEA:19093"/>
        <dbReference type="ChEBI" id="CHEBI:15378"/>
        <dbReference type="ChEBI" id="CHEBI:16526"/>
        <dbReference type="ChEBI" id="CHEBI:60052"/>
        <dbReference type="ChEBI" id="CHEBI:140497"/>
        <dbReference type="EC" id="4.1.1.111"/>
    </reaction>
</comment>
<reference evidence="10 11" key="1">
    <citation type="submission" date="2016-12" db="EMBL/GenBank/DDBJ databases">
        <authorList>
            <person name="Song W.-J."/>
            <person name="Kurnit D.M."/>
        </authorList>
    </citation>
    <scope>NUCLEOTIDE SEQUENCE [LARGE SCALE GENOMIC DNA]</scope>
    <source>
        <strain evidence="10 11">175</strain>
    </source>
</reference>
<accession>A0A1Y6CW49</accession>
<dbReference type="PANTHER" id="PTHR43413">
    <property type="entry name" value="TRANSCRIPTIONAL REGULATOR, ASNC FAMILY"/>
    <property type="match status" value="1"/>
</dbReference>
<dbReference type="EC" id="4.1.1.111" evidence="5"/>
<keyword evidence="1" id="KW-0456">Lyase</keyword>
<dbReference type="Pfam" id="PF17805">
    <property type="entry name" value="AsnC_trans_reg2"/>
    <property type="match status" value="1"/>
</dbReference>
<comment type="function">
    <text evidence="6">Involved in heme d1 biosynthesis. Catalyzes the decarboxylation of siroheme into didecarboxysiroheme.</text>
</comment>
<evidence type="ECO:0000256" key="7">
    <source>
        <dbReference type="ARBA" id="ARBA00048470"/>
    </source>
</evidence>
<dbReference type="GO" id="GO:0016829">
    <property type="term" value="F:lyase activity"/>
    <property type="evidence" value="ECO:0007669"/>
    <property type="project" value="UniProtKB-KW"/>
</dbReference>
<dbReference type="Gene3D" id="3.30.70.3460">
    <property type="match status" value="1"/>
</dbReference>
<evidence type="ECO:0000256" key="1">
    <source>
        <dbReference type="ARBA" id="ARBA00023239"/>
    </source>
</evidence>
<dbReference type="InterPro" id="IPR036388">
    <property type="entry name" value="WH-like_DNA-bd_sf"/>
</dbReference>
<comment type="subunit">
    <text evidence="4">Probably forms a complex composed of NirD, NirL, NirG and NirH. All proteins are required for the total conversion of siroheme to didecarboxysiroheme.</text>
</comment>
<dbReference type="InterPro" id="IPR040523">
    <property type="entry name" value="AsnC_trans_reg2"/>
</dbReference>
<keyword evidence="11" id="KW-1185">Reference proteome</keyword>
<evidence type="ECO:0000259" key="9">
    <source>
        <dbReference type="Pfam" id="PF22451"/>
    </source>
</evidence>
<evidence type="ECO:0000256" key="5">
    <source>
        <dbReference type="ARBA" id="ARBA00023471"/>
    </source>
</evidence>
<feature type="domain" description="Siroheme decarboxylase AsnC-like ligand binding" evidence="8">
    <location>
        <begin position="67"/>
        <end position="139"/>
    </location>
</feature>
<dbReference type="Gene3D" id="1.10.10.10">
    <property type="entry name" value="Winged helix-like DNA-binding domain superfamily/Winged helix DNA-binding domain"/>
    <property type="match status" value="1"/>
</dbReference>
<dbReference type="OrthoDB" id="9806536at2"/>
<dbReference type="InterPro" id="IPR050684">
    <property type="entry name" value="HTH-Siroheme_Decarb"/>
</dbReference>
<sequence length="147" mass="16218">MNALERTLINDLQGGFPICERPYLAVAERLGLTEEAVIEGLRGLLDQGILSRFGPLYHAERMGGALSLAALAVPEADYERVVAEVNAFPEVAHNYARDHALNMWFVLATEKPERKAEVIAGIEATTGLKVHDMPKLAEYYVGLRLEV</sequence>
<proteinExistence type="inferred from homology"/>
<feature type="domain" description="Siroheme decarboxylase NirL-like HTH" evidence="9">
    <location>
        <begin position="5"/>
        <end position="50"/>
    </location>
</feature>
<dbReference type="EMBL" id="FXAM01000001">
    <property type="protein sequence ID" value="SMF94567.1"/>
    <property type="molecule type" value="Genomic_DNA"/>
</dbReference>
<dbReference type="RefSeq" id="WP_085212049.1">
    <property type="nucleotide sequence ID" value="NZ_FXAM01000001.1"/>
</dbReference>
<dbReference type="Proteomes" id="UP000192923">
    <property type="component" value="Unassembled WGS sequence"/>
</dbReference>
<evidence type="ECO:0000256" key="4">
    <source>
        <dbReference type="ARBA" id="ARBA00023465"/>
    </source>
</evidence>
<evidence type="ECO:0000259" key="8">
    <source>
        <dbReference type="Pfam" id="PF17805"/>
    </source>
</evidence>
<name>A0A1Y6CW49_9GAMM</name>
<evidence type="ECO:0000256" key="2">
    <source>
        <dbReference type="ARBA" id="ARBA00023444"/>
    </source>
</evidence>
<dbReference type="PANTHER" id="PTHR43413:SF1">
    <property type="entry name" value="SIROHEME DECARBOXYLASE NIRL SUBUNIT"/>
    <property type="match status" value="1"/>
</dbReference>
<comment type="pathway">
    <text evidence="2">Porphyrin-containing compound metabolism.</text>
</comment>
<organism evidence="10 11">
    <name type="scientific">Methylomagnum ishizawai</name>
    <dbReference type="NCBI Taxonomy" id="1760988"/>
    <lineage>
        <taxon>Bacteria</taxon>
        <taxon>Pseudomonadati</taxon>
        <taxon>Pseudomonadota</taxon>
        <taxon>Gammaproteobacteria</taxon>
        <taxon>Methylococcales</taxon>
        <taxon>Methylococcaceae</taxon>
        <taxon>Methylomagnum</taxon>
    </lineage>
</organism>